<dbReference type="OrthoDB" id="9789111at2"/>
<comment type="caution">
    <text evidence="7">The sequence shown here is derived from an EMBL/GenBank/DDBJ whole genome shotgun (WGS) entry which is preliminary data.</text>
</comment>
<dbReference type="RefSeq" id="WP_110289980.1">
    <property type="nucleotide sequence ID" value="NZ_NOKA02000002.1"/>
</dbReference>
<accession>A0A318EVI8</accession>
<keyword evidence="3 6" id="KW-0812">Transmembrane</keyword>
<protein>
    <submittedName>
        <fullName evidence="8">ABC transporter permease</fullName>
    </submittedName>
    <submittedName>
        <fullName evidence="7">Monosaccharide ABC transporter membrane protein (CUT2 family)</fullName>
    </submittedName>
</protein>
<evidence type="ECO:0000256" key="1">
    <source>
        <dbReference type="ARBA" id="ARBA00004651"/>
    </source>
</evidence>
<keyword evidence="9" id="KW-1185">Reference proteome</keyword>
<dbReference type="Proteomes" id="UP000216411">
    <property type="component" value="Unassembled WGS sequence"/>
</dbReference>
<evidence type="ECO:0000313" key="7">
    <source>
        <dbReference type="EMBL" id="PXV95493.1"/>
    </source>
</evidence>
<evidence type="ECO:0000313" key="9">
    <source>
        <dbReference type="Proteomes" id="UP000216411"/>
    </source>
</evidence>
<reference evidence="7 10" key="2">
    <citation type="submission" date="2018-05" db="EMBL/GenBank/DDBJ databases">
        <title>Genomic Encyclopedia of Type Strains, Phase IV (KMG-IV): sequencing the most valuable type-strain genomes for metagenomic binning, comparative biology and taxonomic classification.</title>
        <authorList>
            <person name="Goeker M."/>
        </authorList>
    </citation>
    <scope>NUCLEOTIDE SEQUENCE [LARGE SCALE GENOMIC DNA]</scope>
    <source>
        <strain evidence="7 10">DSM 28816</strain>
    </source>
</reference>
<feature type="transmembrane region" description="Helical" evidence="6">
    <location>
        <begin position="125"/>
        <end position="144"/>
    </location>
</feature>
<dbReference type="AlphaFoldDB" id="A0A318EVI8"/>
<reference evidence="8 9" key="1">
    <citation type="journal article" date="2017" name="Genome Announc.">
        <title>Draft Genome Sequence of a Sporulating and Motile Strain of Lachnotalea glycerini Isolated from Water in Quebec City, Canada.</title>
        <authorList>
            <person name="Maheux A.F."/>
            <person name="Boudreau D.K."/>
            <person name="Berube E."/>
            <person name="Boissinot M."/>
            <person name="Raymond F."/>
            <person name="Brodeur S."/>
            <person name="Corbeil J."/>
            <person name="Isabel S."/>
            <person name="Omar R.F."/>
            <person name="Bergeron M.G."/>
        </authorList>
    </citation>
    <scope>NUCLEOTIDE SEQUENCE [LARGE SCALE GENOMIC DNA]</scope>
    <source>
        <strain evidence="8 9">CCRI-19302</strain>
    </source>
</reference>
<dbReference type="InterPro" id="IPR001851">
    <property type="entry name" value="ABC_transp_permease"/>
</dbReference>
<feature type="transmembrane region" description="Helical" evidence="6">
    <location>
        <begin position="96"/>
        <end position="118"/>
    </location>
</feature>
<dbReference type="GO" id="GO:0022857">
    <property type="term" value="F:transmembrane transporter activity"/>
    <property type="evidence" value="ECO:0007669"/>
    <property type="project" value="InterPro"/>
</dbReference>
<evidence type="ECO:0000256" key="2">
    <source>
        <dbReference type="ARBA" id="ARBA00022475"/>
    </source>
</evidence>
<dbReference type="Proteomes" id="UP000247523">
    <property type="component" value="Unassembled WGS sequence"/>
</dbReference>
<dbReference type="EMBL" id="NOKA02000002">
    <property type="protein sequence ID" value="RDY32813.1"/>
    <property type="molecule type" value="Genomic_DNA"/>
</dbReference>
<feature type="transmembrane region" description="Helical" evidence="6">
    <location>
        <begin position="164"/>
        <end position="186"/>
    </location>
</feature>
<feature type="transmembrane region" description="Helical" evidence="6">
    <location>
        <begin position="295"/>
        <end position="311"/>
    </location>
</feature>
<proteinExistence type="predicted"/>
<evidence type="ECO:0000313" key="10">
    <source>
        <dbReference type="Proteomes" id="UP000247523"/>
    </source>
</evidence>
<comment type="subcellular location">
    <subcellularLocation>
        <location evidence="1">Cell membrane</location>
        <topology evidence="1">Multi-pass membrane protein</topology>
    </subcellularLocation>
</comment>
<evidence type="ECO:0000256" key="6">
    <source>
        <dbReference type="SAM" id="Phobius"/>
    </source>
</evidence>
<dbReference type="PANTHER" id="PTHR32196:SF72">
    <property type="entry name" value="RIBOSE IMPORT PERMEASE PROTEIN RBSC"/>
    <property type="match status" value="1"/>
</dbReference>
<dbReference type="CDD" id="cd06579">
    <property type="entry name" value="TM_PBP1_transp_AraH_like"/>
    <property type="match status" value="1"/>
</dbReference>
<feature type="transmembrane region" description="Helical" evidence="6">
    <location>
        <begin position="53"/>
        <end position="84"/>
    </location>
</feature>
<feature type="transmembrane region" description="Helical" evidence="6">
    <location>
        <begin position="12"/>
        <end position="32"/>
    </location>
</feature>
<keyword evidence="2" id="KW-1003">Cell membrane</keyword>
<name>A0A318EVI8_9FIRM</name>
<organism evidence="7 10">
    <name type="scientific">Lachnotalea glycerini</name>
    <dbReference type="NCBI Taxonomy" id="1763509"/>
    <lineage>
        <taxon>Bacteria</taxon>
        <taxon>Bacillati</taxon>
        <taxon>Bacillota</taxon>
        <taxon>Clostridia</taxon>
        <taxon>Lachnospirales</taxon>
        <taxon>Lachnospiraceae</taxon>
        <taxon>Lachnotalea</taxon>
    </lineage>
</organism>
<feature type="transmembrane region" description="Helical" evidence="6">
    <location>
        <begin position="216"/>
        <end position="239"/>
    </location>
</feature>
<dbReference type="PANTHER" id="PTHR32196">
    <property type="entry name" value="ABC TRANSPORTER PERMEASE PROTEIN YPHD-RELATED-RELATED"/>
    <property type="match status" value="1"/>
</dbReference>
<feature type="transmembrane region" description="Helical" evidence="6">
    <location>
        <begin position="270"/>
        <end position="289"/>
    </location>
</feature>
<dbReference type="GO" id="GO:0005886">
    <property type="term" value="C:plasma membrane"/>
    <property type="evidence" value="ECO:0007669"/>
    <property type="project" value="UniProtKB-SubCell"/>
</dbReference>
<keyword evidence="5 6" id="KW-0472">Membrane</keyword>
<evidence type="ECO:0000313" key="8">
    <source>
        <dbReference type="EMBL" id="RDY32813.1"/>
    </source>
</evidence>
<sequence length="320" mass="33537">MEKFMKGKKIDVQAFTLYFGGIIILLAFTIICKINGKDFFSVQNIMNIIQQSAIIGITGIGASIVILTGGIDLSVGSVIAFVGISGGLLLKAGVPLPITIIACLIIGMLIGLFNGYFVSVGKVPAFIVTLGSMQIFRGFTKVLTDGKPVSGFEDSLAALTSGKVFGIPALVYYVFILYAIMIFVTLKTKFGRRLYAIGGNPNAAKLSGVKIRKIEISAYAIAGLFFAIGGICLLSRLSYADPNAGSGYEMDAIAATVLGGIALSGGKGKVGNTLVGALVLGILKCGLQILNVATYWQTVIIGVVIILAVYADKANDRKAE</sequence>
<evidence type="ECO:0000256" key="3">
    <source>
        <dbReference type="ARBA" id="ARBA00022692"/>
    </source>
</evidence>
<dbReference type="Pfam" id="PF02653">
    <property type="entry name" value="BPD_transp_2"/>
    <property type="match status" value="1"/>
</dbReference>
<gene>
    <name evidence="7" type="ORF">C8E03_101122</name>
    <name evidence="8" type="ORF">CG710_002440</name>
</gene>
<dbReference type="EMBL" id="QICS01000001">
    <property type="protein sequence ID" value="PXV95493.1"/>
    <property type="molecule type" value="Genomic_DNA"/>
</dbReference>
<evidence type="ECO:0000256" key="5">
    <source>
        <dbReference type="ARBA" id="ARBA00023136"/>
    </source>
</evidence>
<keyword evidence="4 6" id="KW-1133">Transmembrane helix</keyword>
<reference evidence="8" key="3">
    <citation type="submission" date="2018-07" db="EMBL/GenBank/DDBJ databases">
        <authorList>
            <person name="Quirk P.G."/>
            <person name="Krulwich T.A."/>
        </authorList>
    </citation>
    <scope>NUCLEOTIDE SEQUENCE</scope>
    <source>
        <strain evidence="8">CCRI-19302</strain>
    </source>
</reference>
<evidence type="ECO:0000256" key="4">
    <source>
        <dbReference type="ARBA" id="ARBA00022989"/>
    </source>
</evidence>